<proteinExistence type="predicted"/>
<keyword evidence="2" id="KW-1185">Reference proteome</keyword>
<sequence length="146" mass="15797">MSDDDLIARFGSARHPGRPPGHPVPDGVTDETVAALGALSAAFEVIEEARGHLYAFHRRSGKADLALQEAVGHLRKAGHPELADEIDEVLVGRDVVPGLWTYQLVEGYDRTYYDVWQAVVEKAERLGGGAPHLAESGMKVQEQSDG</sequence>
<dbReference type="Proteomes" id="UP001183202">
    <property type="component" value="Unassembled WGS sequence"/>
</dbReference>
<accession>A0ABU2NHY1</accession>
<gene>
    <name evidence="1" type="ORF">RM445_22090</name>
</gene>
<evidence type="ECO:0000313" key="1">
    <source>
        <dbReference type="EMBL" id="MDT0352224.1"/>
    </source>
</evidence>
<evidence type="ECO:0000313" key="2">
    <source>
        <dbReference type="Proteomes" id="UP001183202"/>
    </source>
</evidence>
<dbReference type="EMBL" id="JAVREJ010000017">
    <property type="protein sequence ID" value="MDT0352224.1"/>
    <property type="molecule type" value="Genomic_DNA"/>
</dbReference>
<dbReference type="RefSeq" id="WP_311558732.1">
    <property type="nucleotide sequence ID" value="NZ_JAVREJ010000017.1"/>
</dbReference>
<comment type="caution">
    <text evidence="1">The sequence shown here is derived from an EMBL/GenBank/DDBJ whole genome shotgun (WGS) entry which is preliminary data.</text>
</comment>
<organism evidence="1 2">
    <name type="scientific">Pseudonocardia charpentierae</name>
    <dbReference type="NCBI Taxonomy" id="3075545"/>
    <lineage>
        <taxon>Bacteria</taxon>
        <taxon>Bacillati</taxon>
        <taxon>Actinomycetota</taxon>
        <taxon>Actinomycetes</taxon>
        <taxon>Pseudonocardiales</taxon>
        <taxon>Pseudonocardiaceae</taxon>
        <taxon>Pseudonocardia</taxon>
    </lineage>
</organism>
<reference evidence="2" key="1">
    <citation type="submission" date="2023-07" db="EMBL/GenBank/DDBJ databases">
        <title>30 novel species of actinomycetes from the DSMZ collection.</title>
        <authorList>
            <person name="Nouioui I."/>
        </authorList>
    </citation>
    <scope>NUCLEOTIDE SEQUENCE [LARGE SCALE GENOMIC DNA]</scope>
    <source>
        <strain evidence="2">DSM 45834</strain>
    </source>
</reference>
<name>A0ABU2NHY1_9PSEU</name>
<protein>
    <submittedName>
        <fullName evidence="1">Uncharacterized protein</fullName>
    </submittedName>
</protein>